<proteinExistence type="inferred from homology"/>
<comment type="similarity">
    <text evidence="1">Belongs to the bacterial sugar transferase family.</text>
</comment>
<accession>A0ABU9L0X7</accession>
<comment type="caution">
    <text evidence="3">The sequence shown here is derived from an EMBL/GenBank/DDBJ whole genome shotgun (WGS) entry which is preliminary data.</text>
</comment>
<evidence type="ECO:0000313" key="3">
    <source>
        <dbReference type="EMBL" id="MEL4455475.1"/>
    </source>
</evidence>
<dbReference type="SUPFAM" id="SSF48295">
    <property type="entry name" value="TrpR-like"/>
    <property type="match status" value="1"/>
</dbReference>
<feature type="domain" description="Bacterial sugar transferase" evidence="2">
    <location>
        <begin position="336"/>
        <end position="470"/>
    </location>
</feature>
<dbReference type="Pfam" id="PF02397">
    <property type="entry name" value="Bac_transf"/>
    <property type="match status" value="1"/>
</dbReference>
<dbReference type="PANTHER" id="PTHR30576:SF0">
    <property type="entry name" value="UNDECAPRENYL-PHOSPHATE N-ACETYLGALACTOSAMINYL 1-PHOSPHATE TRANSFERASE-RELATED"/>
    <property type="match status" value="1"/>
</dbReference>
<dbReference type="RefSeq" id="WP_342159308.1">
    <property type="nucleotide sequence ID" value="NZ_JBCDNA010000001.1"/>
</dbReference>
<dbReference type="Proteomes" id="UP001474120">
    <property type="component" value="Unassembled WGS sequence"/>
</dbReference>
<name>A0ABU9L0X7_9FLAO</name>
<sequence>MITKLQKPIFFDDLNGRSYRSNFFGPVKKSMRGPQTKKFFTKDEKIRIIMDGQSNVIPIEELCRNEGIAVSTFNLWTKEFLSAPAVKQQKETEGITENHKFRVVIEGKSGETSVAEICRRENITQETFLNWCEDFLLLRNRNSIIHKLNNPVYQKNRELISNVSSLEVVKYCENYVDICSADSLVILKHNSRRLERVHELNNLVSLQKLNDVRFINKYLEKVNSKIENGGVMVGCFETFTARRERIALNKIPVLGSIYFATEFLIKRIFPKVSLTKKYYFDITKGNDRLLSKAEGLGRLVSCGFRIMDYKTIDGLLYFVVKKVREPYFDENPSYGPVYKMPRLGKNGKIIGVYKFRTMHPYSEYLQDYMVNAYGYAKTGKPANDFRIPKWGKFMRKFWLDEVPQLYNVLKGELKLVGVRPVSERYFQDIPREMQKLRLTQIPGCIPPYVALNRDGNVMSVLQSEKEYLEEKIRNPYTTDMRYFFSAIFNIVFKHKRSA</sequence>
<evidence type="ECO:0000259" key="2">
    <source>
        <dbReference type="Pfam" id="PF02397"/>
    </source>
</evidence>
<organism evidence="3 4">
    <name type="scientific">Lutimonas vermicola</name>
    <dbReference type="NCBI Taxonomy" id="414288"/>
    <lineage>
        <taxon>Bacteria</taxon>
        <taxon>Pseudomonadati</taxon>
        <taxon>Bacteroidota</taxon>
        <taxon>Flavobacteriia</taxon>
        <taxon>Flavobacteriales</taxon>
        <taxon>Flavobacteriaceae</taxon>
        <taxon>Lutimonas</taxon>
    </lineage>
</organism>
<evidence type="ECO:0000313" key="4">
    <source>
        <dbReference type="Proteomes" id="UP001474120"/>
    </source>
</evidence>
<gene>
    <name evidence="3" type="ORF">AABB81_06170</name>
</gene>
<dbReference type="InterPro" id="IPR003362">
    <property type="entry name" value="Bact_transf"/>
</dbReference>
<keyword evidence="3" id="KW-0808">Transferase</keyword>
<reference evidence="3 4" key="1">
    <citation type="submission" date="2024-04" db="EMBL/GenBank/DDBJ databases">
        <title>whole genome sequencing of Lutimonas vermicola strain IMCC1616.</title>
        <authorList>
            <person name="Bae S.S."/>
        </authorList>
    </citation>
    <scope>NUCLEOTIDE SEQUENCE [LARGE SCALE GENOMIC DNA]</scope>
    <source>
        <strain evidence="3 4">IMCC1616</strain>
    </source>
</reference>
<dbReference type="EMBL" id="JBCDNA010000001">
    <property type="protein sequence ID" value="MEL4455475.1"/>
    <property type="molecule type" value="Genomic_DNA"/>
</dbReference>
<dbReference type="InterPro" id="IPR010921">
    <property type="entry name" value="Trp_repressor/repl_initiator"/>
</dbReference>
<protein>
    <submittedName>
        <fullName evidence="3">Sugar transferase</fullName>
    </submittedName>
</protein>
<dbReference type="PANTHER" id="PTHR30576">
    <property type="entry name" value="COLANIC BIOSYNTHESIS UDP-GLUCOSE LIPID CARRIER TRANSFERASE"/>
    <property type="match status" value="1"/>
</dbReference>
<dbReference type="GO" id="GO:0016740">
    <property type="term" value="F:transferase activity"/>
    <property type="evidence" value="ECO:0007669"/>
    <property type="project" value="UniProtKB-KW"/>
</dbReference>
<keyword evidence="4" id="KW-1185">Reference proteome</keyword>
<evidence type="ECO:0000256" key="1">
    <source>
        <dbReference type="ARBA" id="ARBA00006464"/>
    </source>
</evidence>